<dbReference type="PANTHER" id="PTHR47893">
    <property type="entry name" value="REGULATORY PROTEIN PCHR"/>
    <property type="match status" value="1"/>
</dbReference>
<dbReference type="PRINTS" id="PR00032">
    <property type="entry name" value="HTHARAC"/>
</dbReference>
<keyword evidence="6" id="KW-1185">Reference proteome</keyword>
<sequence>MNSAELLELNNYPNPQYVGADHYATRGSDFTCFHETKVGTLRFKNSLFPHMHVMDLRWSTNQELTLIGADLSDNVNINFHMAGKLNTRFKGLAEELKMRPKTHNLVFSPMDGDINHVQANSELEMFHISFNKTFFADIIGCDDAWSEQVLNNLFFNRPFSGVTGTLDITPQKLLLIKELRDCSSTGPFRNLMIQSKTLELLGHQINQFRSPNSVHDEIKPDEAEKLHRLRAYLDTHFLDDLSLTQLSRVCVLNEFKVKKGFKLLFGTTVFNYLRKKRMEYAEKLLLDCSLSVEEVAHILGYEHAHHFSAAFKKHNNTSPSKYKSSKRSALF</sequence>
<organism evidence="5 6">
    <name type="scientific">Dyadobacter fanqingshengii</name>
    <dbReference type="NCBI Taxonomy" id="2906443"/>
    <lineage>
        <taxon>Bacteria</taxon>
        <taxon>Pseudomonadati</taxon>
        <taxon>Bacteroidota</taxon>
        <taxon>Cytophagia</taxon>
        <taxon>Cytophagales</taxon>
        <taxon>Spirosomataceae</taxon>
        <taxon>Dyadobacter</taxon>
    </lineage>
</organism>
<dbReference type="Proteomes" id="UP001139700">
    <property type="component" value="Unassembled WGS sequence"/>
</dbReference>
<dbReference type="InterPro" id="IPR018060">
    <property type="entry name" value="HTH_AraC"/>
</dbReference>
<reference evidence="5" key="1">
    <citation type="submission" date="2021-12" db="EMBL/GenBank/DDBJ databases">
        <title>Novel species in genus Dyadobacter.</title>
        <authorList>
            <person name="Ma C."/>
        </authorList>
    </citation>
    <scope>NUCLEOTIDE SEQUENCE</scope>
    <source>
        <strain evidence="5">CY399</strain>
    </source>
</reference>
<name>A0A9X1T9P1_9BACT</name>
<feature type="domain" description="HTH araC/xylS-type" evidence="4">
    <location>
        <begin position="227"/>
        <end position="325"/>
    </location>
</feature>
<protein>
    <submittedName>
        <fullName evidence="5">AraC family transcriptional regulator</fullName>
    </submittedName>
</protein>
<dbReference type="AlphaFoldDB" id="A0A9X1T9P1"/>
<dbReference type="EMBL" id="JAJTTA010000002">
    <property type="protein sequence ID" value="MCF0040653.1"/>
    <property type="molecule type" value="Genomic_DNA"/>
</dbReference>
<dbReference type="InterPro" id="IPR018062">
    <property type="entry name" value="HTH_AraC-typ_CS"/>
</dbReference>
<dbReference type="PANTHER" id="PTHR47893:SF1">
    <property type="entry name" value="REGULATORY PROTEIN PCHR"/>
    <property type="match status" value="1"/>
</dbReference>
<evidence type="ECO:0000259" key="4">
    <source>
        <dbReference type="PROSITE" id="PS01124"/>
    </source>
</evidence>
<dbReference type="InterPro" id="IPR009057">
    <property type="entry name" value="Homeodomain-like_sf"/>
</dbReference>
<dbReference type="InterPro" id="IPR053142">
    <property type="entry name" value="PchR_regulatory_protein"/>
</dbReference>
<keyword evidence="3" id="KW-0804">Transcription</keyword>
<proteinExistence type="predicted"/>
<dbReference type="Pfam" id="PF12833">
    <property type="entry name" value="HTH_18"/>
    <property type="match status" value="1"/>
</dbReference>
<keyword evidence="1" id="KW-0805">Transcription regulation</keyword>
<dbReference type="Gene3D" id="1.10.10.60">
    <property type="entry name" value="Homeodomain-like"/>
    <property type="match status" value="1"/>
</dbReference>
<dbReference type="SUPFAM" id="SSF46689">
    <property type="entry name" value="Homeodomain-like"/>
    <property type="match status" value="1"/>
</dbReference>
<dbReference type="GO" id="GO:0043565">
    <property type="term" value="F:sequence-specific DNA binding"/>
    <property type="evidence" value="ECO:0007669"/>
    <property type="project" value="InterPro"/>
</dbReference>
<evidence type="ECO:0000313" key="5">
    <source>
        <dbReference type="EMBL" id="MCF0040653.1"/>
    </source>
</evidence>
<evidence type="ECO:0000256" key="1">
    <source>
        <dbReference type="ARBA" id="ARBA00023015"/>
    </source>
</evidence>
<dbReference type="InterPro" id="IPR020449">
    <property type="entry name" value="Tscrpt_reg_AraC-type_HTH"/>
</dbReference>
<dbReference type="RefSeq" id="WP_234613147.1">
    <property type="nucleotide sequence ID" value="NZ_CP098806.1"/>
</dbReference>
<gene>
    <name evidence="5" type="ORF">LXM24_11190</name>
</gene>
<dbReference type="SMART" id="SM00342">
    <property type="entry name" value="HTH_ARAC"/>
    <property type="match status" value="1"/>
</dbReference>
<accession>A0A9X1T9P1</accession>
<dbReference type="PROSITE" id="PS01124">
    <property type="entry name" value="HTH_ARAC_FAMILY_2"/>
    <property type="match status" value="1"/>
</dbReference>
<evidence type="ECO:0000256" key="3">
    <source>
        <dbReference type="ARBA" id="ARBA00023163"/>
    </source>
</evidence>
<dbReference type="PROSITE" id="PS00041">
    <property type="entry name" value="HTH_ARAC_FAMILY_1"/>
    <property type="match status" value="1"/>
</dbReference>
<keyword evidence="2" id="KW-0238">DNA-binding</keyword>
<evidence type="ECO:0000313" key="6">
    <source>
        <dbReference type="Proteomes" id="UP001139700"/>
    </source>
</evidence>
<dbReference type="GO" id="GO:0003700">
    <property type="term" value="F:DNA-binding transcription factor activity"/>
    <property type="evidence" value="ECO:0007669"/>
    <property type="project" value="InterPro"/>
</dbReference>
<comment type="caution">
    <text evidence="5">The sequence shown here is derived from an EMBL/GenBank/DDBJ whole genome shotgun (WGS) entry which is preliminary data.</text>
</comment>
<evidence type="ECO:0000256" key="2">
    <source>
        <dbReference type="ARBA" id="ARBA00023125"/>
    </source>
</evidence>